<dbReference type="Proteomes" id="UP000004995">
    <property type="component" value="Unassembled WGS sequence"/>
</dbReference>
<evidence type="ECO:0000313" key="1">
    <source>
        <dbReference type="EnsemblPlants" id="KQL11422"/>
    </source>
</evidence>
<proteinExistence type="predicted"/>
<organism evidence="1 2">
    <name type="scientific">Setaria italica</name>
    <name type="common">Foxtail millet</name>
    <name type="synonym">Panicum italicum</name>
    <dbReference type="NCBI Taxonomy" id="4555"/>
    <lineage>
        <taxon>Eukaryota</taxon>
        <taxon>Viridiplantae</taxon>
        <taxon>Streptophyta</taxon>
        <taxon>Embryophyta</taxon>
        <taxon>Tracheophyta</taxon>
        <taxon>Spermatophyta</taxon>
        <taxon>Magnoliopsida</taxon>
        <taxon>Liliopsida</taxon>
        <taxon>Poales</taxon>
        <taxon>Poaceae</taxon>
        <taxon>PACMAD clade</taxon>
        <taxon>Panicoideae</taxon>
        <taxon>Panicodae</taxon>
        <taxon>Paniceae</taxon>
        <taxon>Cenchrinae</taxon>
        <taxon>Setaria</taxon>
    </lineage>
</organism>
<protein>
    <submittedName>
        <fullName evidence="1">Uncharacterized protein</fullName>
    </submittedName>
</protein>
<name>K3Y3I1_SETIT</name>
<dbReference type="HOGENOM" id="CLU_2946060_0_0_1"/>
<dbReference type="EnsemblPlants" id="KQL11422">
    <property type="protein sequence ID" value="KQL11422"/>
    <property type="gene ID" value="SETIT_008766mg"/>
</dbReference>
<reference evidence="2" key="1">
    <citation type="journal article" date="2012" name="Nat. Biotechnol.">
        <title>Reference genome sequence of the model plant Setaria.</title>
        <authorList>
            <person name="Bennetzen J.L."/>
            <person name="Schmutz J."/>
            <person name="Wang H."/>
            <person name="Percifield R."/>
            <person name="Hawkins J."/>
            <person name="Pontaroli A.C."/>
            <person name="Estep M."/>
            <person name="Feng L."/>
            <person name="Vaughn J.N."/>
            <person name="Grimwood J."/>
            <person name="Jenkins J."/>
            <person name="Barry K."/>
            <person name="Lindquist E."/>
            <person name="Hellsten U."/>
            <person name="Deshpande S."/>
            <person name="Wang X."/>
            <person name="Wu X."/>
            <person name="Mitros T."/>
            <person name="Triplett J."/>
            <person name="Yang X."/>
            <person name="Ye C.Y."/>
            <person name="Mauro-Herrera M."/>
            <person name="Wang L."/>
            <person name="Li P."/>
            <person name="Sharma M."/>
            <person name="Sharma R."/>
            <person name="Ronald P.C."/>
            <person name="Panaud O."/>
            <person name="Kellogg E.A."/>
            <person name="Brutnell T.P."/>
            <person name="Doust A.N."/>
            <person name="Tuskan G.A."/>
            <person name="Rokhsar D."/>
            <person name="Devos K.M."/>
        </authorList>
    </citation>
    <scope>NUCLEOTIDE SEQUENCE [LARGE SCALE GENOMIC DNA]</scope>
    <source>
        <strain evidence="2">cv. Yugu1</strain>
    </source>
</reference>
<keyword evidence="2" id="KW-1185">Reference proteome</keyword>
<dbReference type="AlphaFoldDB" id="K3Y3I1"/>
<dbReference type="Gramene" id="KQL11422">
    <property type="protein sequence ID" value="KQL11422"/>
    <property type="gene ID" value="SETIT_008766mg"/>
</dbReference>
<evidence type="ECO:0000313" key="2">
    <source>
        <dbReference type="Proteomes" id="UP000004995"/>
    </source>
</evidence>
<dbReference type="EMBL" id="AGNK02002610">
    <property type="status" value="NOT_ANNOTATED_CDS"/>
    <property type="molecule type" value="Genomic_DNA"/>
</dbReference>
<sequence length="60" mass="6946">MNSSFMHLLVKFNVYYSREKKPQPHAADSGIQAEVVSSWLAPTYQIGRQRPRQVVDNLQK</sequence>
<dbReference type="InParanoid" id="K3Y3I1"/>
<reference evidence="1" key="2">
    <citation type="submission" date="2018-08" db="UniProtKB">
        <authorList>
            <consortium name="EnsemblPlants"/>
        </authorList>
    </citation>
    <scope>IDENTIFICATION</scope>
    <source>
        <strain evidence="1">Yugu1</strain>
    </source>
</reference>
<accession>K3Y3I1</accession>